<dbReference type="EC" id="2.3.2.31" evidence="6"/>
<dbReference type="Gene3D" id="3.30.40.10">
    <property type="entry name" value="Zinc/RING finger domain, C3HC4 (zinc finger)"/>
    <property type="match status" value="1"/>
</dbReference>
<feature type="compositionally biased region" description="Polar residues" evidence="14">
    <location>
        <begin position="154"/>
        <end position="165"/>
    </location>
</feature>
<keyword evidence="11" id="KW-0833">Ubl conjugation pathway</keyword>
<evidence type="ECO:0000256" key="14">
    <source>
        <dbReference type="SAM" id="MobiDB-lite"/>
    </source>
</evidence>
<comment type="caution">
    <text evidence="17">The sequence shown here is derived from an EMBL/GenBank/DDBJ whole genome shotgun (WGS) entry which is preliminary data.</text>
</comment>
<dbReference type="SMART" id="SM00647">
    <property type="entry name" value="IBR"/>
    <property type="match status" value="1"/>
</dbReference>
<dbReference type="AlphaFoldDB" id="A0AAW0KKH6"/>
<feature type="region of interest" description="Disordered" evidence="14">
    <location>
        <begin position="145"/>
        <end position="165"/>
    </location>
</feature>
<dbReference type="PANTHER" id="PTHR11685">
    <property type="entry name" value="RBR FAMILY RING FINGER AND IBR DOMAIN-CONTAINING"/>
    <property type="match status" value="1"/>
</dbReference>
<keyword evidence="7" id="KW-0808">Transferase</keyword>
<gene>
    <name evidence="17" type="primary">Rnf217</name>
    <name evidence="17" type="ORF">CFP56_018031</name>
</gene>
<dbReference type="InterPro" id="IPR017907">
    <property type="entry name" value="Znf_RING_CS"/>
</dbReference>
<dbReference type="InterPro" id="IPR044066">
    <property type="entry name" value="TRIAD_supradom"/>
</dbReference>
<feature type="compositionally biased region" description="Pro residues" evidence="14">
    <location>
        <begin position="7"/>
        <end position="21"/>
    </location>
</feature>
<keyword evidence="18" id="KW-1185">Reference proteome</keyword>
<dbReference type="GO" id="GO:0061630">
    <property type="term" value="F:ubiquitin protein ligase activity"/>
    <property type="evidence" value="ECO:0007669"/>
    <property type="project" value="UniProtKB-EC"/>
</dbReference>
<dbReference type="Proteomes" id="UP000237347">
    <property type="component" value="Unassembled WGS sequence"/>
</dbReference>
<organism evidence="17 18">
    <name type="scientific">Quercus suber</name>
    <name type="common">Cork oak</name>
    <dbReference type="NCBI Taxonomy" id="58331"/>
    <lineage>
        <taxon>Eukaryota</taxon>
        <taxon>Viridiplantae</taxon>
        <taxon>Streptophyta</taxon>
        <taxon>Embryophyta</taxon>
        <taxon>Tracheophyta</taxon>
        <taxon>Spermatophyta</taxon>
        <taxon>Magnoliopsida</taxon>
        <taxon>eudicotyledons</taxon>
        <taxon>Gunneridae</taxon>
        <taxon>Pentapetalae</taxon>
        <taxon>rosids</taxon>
        <taxon>fabids</taxon>
        <taxon>Fagales</taxon>
        <taxon>Fagaceae</taxon>
        <taxon>Quercus</taxon>
    </lineage>
</organism>
<evidence type="ECO:0000256" key="9">
    <source>
        <dbReference type="ARBA" id="ARBA00022737"/>
    </source>
</evidence>
<evidence type="ECO:0000313" key="18">
    <source>
        <dbReference type="Proteomes" id="UP000237347"/>
    </source>
</evidence>
<dbReference type="PROSITE" id="PS00518">
    <property type="entry name" value="ZF_RING_1"/>
    <property type="match status" value="1"/>
</dbReference>
<evidence type="ECO:0000256" key="2">
    <source>
        <dbReference type="ARBA" id="ARBA00001947"/>
    </source>
</evidence>
<comment type="pathway">
    <text evidence="4">Protein modification; protein ubiquitination.</text>
</comment>
<dbReference type="PROSITE" id="PS51873">
    <property type="entry name" value="TRIAD"/>
    <property type="match status" value="1"/>
</dbReference>
<dbReference type="Pfam" id="PF01485">
    <property type="entry name" value="IBR"/>
    <property type="match status" value="2"/>
</dbReference>
<dbReference type="EMBL" id="PKMF04000283">
    <property type="protein sequence ID" value="KAK7839440.1"/>
    <property type="molecule type" value="Genomic_DNA"/>
</dbReference>
<evidence type="ECO:0000313" key="17">
    <source>
        <dbReference type="EMBL" id="KAK7839440.1"/>
    </source>
</evidence>
<dbReference type="SUPFAM" id="SSF57850">
    <property type="entry name" value="RING/U-box"/>
    <property type="match status" value="3"/>
</dbReference>
<proteinExistence type="inferred from homology"/>
<evidence type="ECO:0000256" key="11">
    <source>
        <dbReference type="ARBA" id="ARBA00022786"/>
    </source>
</evidence>
<reference evidence="17 18" key="1">
    <citation type="journal article" date="2018" name="Sci. Data">
        <title>The draft genome sequence of cork oak.</title>
        <authorList>
            <person name="Ramos A.M."/>
            <person name="Usie A."/>
            <person name="Barbosa P."/>
            <person name="Barros P.M."/>
            <person name="Capote T."/>
            <person name="Chaves I."/>
            <person name="Simoes F."/>
            <person name="Abreu I."/>
            <person name="Carrasquinho I."/>
            <person name="Faro C."/>
            <person name="Guimaraes J.B."/>
            <person name="Mendonca D."/>
            <person name="Nobrega F."/>
            <person name="Rodrigues L."/>
            <person name="Saibo N.J.M."/>
            <person name="Varela M.C."/>
            <person name="Egas C."/>
            <person name="Matos J."/>
            <person name="Miguel C.M."/>
            <person name="Oliveira M.M."/>
            <person name="Ricardo C.P."/>
            <person name="Goncalves S."/>
        </authorList>
    </citation>
    <scope>NUCLEOTIDE SEQUENCE [LARGE SCALE GENOMIC DNA]</scope>
    <source>
        <strain evidence="18">cv. HL8</strain>
    </source>
</reference>
<dbReference type="GO" id="GO:0008270">
    <property type="term" value="F:zinc ion binding"/>
    <property type="evidence" value="ECO:0007669"/>
    <property type="project" value="UniProtKB-KW"/>
</dbReference>
<feature type="domain" description="RING-type" evidence="15">
    <location>
        <begin position="173"/>
        <end position="221"/>
    </location>
</feature>
<evidence type="ECO:0000259" key="15">
    <source>
        <dbReference type="PROSITE" id="PS50089"/>
    </source>
</evidence>
<evidence type="ECO:0000256" key="8">
    <source>
        <dbReference type="ARBA" id="ARBA00022723"/>
    </source>
</evidence>
<evidence type="ECO:0000256" key="4">
    <source>
        <dbReference type="ARBA" id="ARBA00004906"/>
    </source>
</evidence>
<accession>A0AAW0KKH6</accession>
<keyword evidence="12" id="KW-0862">Zinc</keyword>
<evidence type="ECO:0000256" key="6">
    <source>
        <dbReference type="ARBA" id="ARBA00012251"/>
    </source>
</evidence>
<name>A0AAW0KKH6_QUESU</name>
<dbReference type="GO" id="GO:0016567">
    <property type="term" value="P:protein ubiquitination"/>
    <property type="evidence" value="ECO:0007669"/>
    <property type="project" value="InterPro"/>
</dbReference>
<protein>
    <recommendedName>
        <fullName evidence="6">RBR-type E3 ubiquitin transferase</fullName>
        <ecNumber evidence="6">2.3.2.31</ecNumber>
    </recommendedName>
</protein>
<keyword evidence="9" id="KW-0677">Repeat</keyword>
<dbReference type="InterPro" id="IPR031127">
    <property type="entry name" value="E3_UB_ligase_RBR"/>
</dbReference>
<evidence type="ECO:0000256" key="12">
    <source>
        <dbReference type="ARBA" id="ARBA00022833"/>
    </source>
</evidence>
<dbReference type="CDD" id="cd22584">
    <property type="entry name" value="Rcat_RBR_unk"/>
    <property type="match status" value="1"/>
</dbReference>
<evidence type="ECO:0000256" key="13">
    <source>
        <dbReference type="PROSITE-ProRule" id="PRU00175"/>
    </source>
</evidence>
<dbReference type="InterPro" id="IPR001841">
    <property type="entry name" value="Znf_RING"/>
</dbReference>
<keyword evidence="8" id="KW-0479">Metal-binding</keyword>
<dbReference type="CDD" id="cd22582">
    <property type="entry name" value="BRcat_RBR_unk"/>
    <property type="match status" value="1"/>
</dbReference>
<dbReference type="FunFam" id="3.30.40.10:FF:000230">
    <property type="entry name" value="RBR-type E3 ubiquitin transferase"/>
    <property type="match status" value="1"/>
</dbReference>
<comment type="function">
    <text evidence="3">Might act as an E3 ubiquitin-protein ligase, or as part of E3 complex, which accepts ubiquitin from specific E2 ubiquitin-conjugating enzymes and then transfers it to substrates.</text>
</comment>
<keyword evidence="10 13" id="KW-0863">Zinc-finger</keyword>
<dbReference type="Gene3D" id="1.20.120.1750">
    <property type="match status" value="1"/>
</dbReference>
<feature type="region of interest" description="Disordered" evidence="14">
    <location>
        <begin position="1"/>
        <end position="48"/>
    </location>
</feature>
<comment type="cofactor">
    <cofactor evidence="2">
        <name>Zn(2+)</name>
        <dbReference type="ChEBI" id="CHEBI:29105"/>
    </cofactor>
</comment>
<evidence type="ECO:0000256" key="1">
    <source>
        <dbReference type="ARBA" id="ARBA00001798"/>
    </source>
</evidence>
<evidence type="ECO:0000256" key="3">
    <source>
        <dbReference type="ARBA" id="ARBA00003976"/>
    </source>
</evidence>
<dbReference type="InterPro" id="IPR013083">
    <property type="entry name" value="Znf_RING/FYVE/PHD"/>
</dbReference>
<dbReference type="InterPro" id="IPR002867">
    <property type="entry name" value="IBR_dom"/>
</dbReference>
<comment type="similarity">
    <text evidence="5">Belongs to the RBR family. Ariadne subfamily.</text>
</comment>
<evidence type="ECO:0000259" key="16">
    <source>
        <dbReference type="PROSITE" id="PS51873"/>
    </source>
</evidence>
<evidence type="ECO:0000256" key="7">
    <source>
        <dbReference type="ARBA" id="ARBA00022679"/>
    </source>
</evidence>
<dbReference type="PROSITE" id="PS50089">
    <property type="entry name" value="ZF_RING_2"/>
    <property type="match status" value="1"/>
</dbReference>
<feature type="domain" description="RING-type" evidence="16">
    <location>
        <begin position="169"/>
        <end position="382"/>
    </location>
</feature>
<comment type="catalytic activity">
    <reaction evidence="1">
        <text>[E2 ubiquitin-conjugating enzyme]-S-ubiquitinyl-L-cysteine + [acceptor protein]-L-lysine = [E2 ubiquitin-conjugating enzyme]-L-cysteine + [acceptor protein]-N(6)-ubiquitinyl-L-lysine.</text>
        <dbReference type="EC" id="2.3.2.31"/>
    </reaction>
</comment>
<feature type="non-terminal residue" evidence="17">
    <location>
        <position position="405"/>
    </location>
</feature>
<evidence type="ECO:0000256" key="5">
    <source>
        <dbReference type="ARBA" id="ARBA00005884"/>
    </source>
</evidence>
<sequence>MKMAAPSPSPSPSPSTPPPNDPLIFGSSSSNQSAKLIPKRKRHQQMDQKQNIIDVVEVNDDDDDDVVVSKTKTSDKGLKGTNKSNAISVERYSENRDLQLAIMASLLQSSPNSQPFINLDDHRDDGDDELRVLMFKPKIQNRRRTTSFGPLLETGQSSSSKPNNQNGSFEFTCEICAEPKSGNESFSIRGCDHAYCTECMAKYVASKLQDNITSIRCPVPECVEGLLEPEQCRSILPKDVFDRWGNALCEALIPGSQKFYCPFKDCSALLLDDTSESGESIRESQCPNCLRMFCAQCKVPWHSGIDCAQFQKLHQNEREREDIMLLNLAQNKSWSRCPSCRFYVDKNQGCMFIKCRCGIEFCYRCGTATTRSHFCAKCKFEKHVKMLSITVENHIVGAPCGVMDQ</sequence>
<evidence type="ECO:0000256" key="10">
    <source>
        <dbReference type="ARBA" id="ARBA00022771"/>
    </source>
</evidence>